<evidence type="ECO:0008006" key="3">
    <source>
        <dbReference type="Google" id="ProtNLM"/>
    </source>
</evidence>
<dbReference type="RefSeq" id="WP_330629569.1">
    <property type="nucleotide sequence ID" value="NZ_CP135445.1"/>
</dbReference>
<accession>A0ABZ1E7G0</accession>
<dbReference type="Proteomes" id="UP001623290">
    <property type="component" value="Plasmid unnamed2"/>
</dbReference>
<protein>
    <recommendedName>
        <fullName evidence="3">DUF2946 domain-containing protein</fullName>
    </recommendedName>
</protein>
<organism evidence="1 2">
    <name type="scientific">Thioclava litoralis</name>
    <dbReference type="NCBI Taxonomy" id="3076557"/>
    <lineage>
        <taxon>Bacteria</taxon>
        <taxon>Pseudomonadati</taxon>
        <taxon>Pseudomonadota</taxon>
        <taxon>Alphaproteobacteria</taxon>
        <taxon>Rhodobacterales</taxon>
        <taxon>Paracoccaceae</taxon>
        <taxon>Thioclava</taxon>
    </lineage>
</organism>
<geneLocation type="plasmid" evidence="1 2">
    <name>unnamed2</name>
</geneLocation>
<sequence>MKKAAHIGKGFHGILAVLLASLLGLQVAFAYQPALPDASLRADEVILQLCDGAGLHRVAYDPVTGAVRDLPETEGRAASKCPFCVLGLTALPVLGGPPDFVALARGIGFGPVRLAGIVPAAHPVRLWIRGPPFVA</sequence>
<keyword evidence="2" id="KW-1185">Reference proteome</keyword>
<evidence type="ECO:0000313" key="2">
    <source>
        <dbReference type="Proteomes" id="UP001623290"/>
    </source>
</evidence>
<dbReference type="EMBL" id="CP135445">
    <property type="protein sequence ID" value="WRY35821.1"/>
    <property type="molecule type" value="Genomic_DNA"/>
</dbReference>
<keyword evidence="1" id="KW-0614">Plasmid</keyword>
<name>A0ABZ1E7G0_9RHOB</name>
<proteinExistence type="predicted"/>
<evidence type="ECO:0000313" key="1">
    <source>
        <dbReference type="EMBL" id="WRY35821.1"/>
    </source>
</evidence>
<gene>
    <name evidence="1" type="ORF">RPE78_16500</name>
</gene>
<reference evidence="1 2" key="1">
    <citation type="submission" date="2023-09" db="EMBL/GenBank/DDBJ databases">
        <title>Thioclava shenzhenensis sp. nov., a multidrug resistant bacteria-antagonizing species isolated from coastal seawater.</title>
        <authorList>
            <person name="Long M."/>
        </authorList>
    </citation>
    <scope>NUCLEOTIDE SEQUENCE [LARGE SCALE GENOMIC DNA]</scope>
    <source>
        <strain evidence="1 2">FTW29</strain>
        <plasmid evidence="1 2">unnamed2</plasmid>
    </source>
</reference>